<keyword evidence="1" id="KW-1133">Transmembrane helix</keyword>
<evidence type="ECO:0000313" key="3">
    <source>
        <dbReference type="Proteomes" id="UP000813461"/>
    </source>
</evidence>
<dbReference type="OrthoDB" id="5242705at2759"/>
<evidence type="ECO:0000256" key="1">
    <source>
        <dbReference type="SAM" id="Phobius"/>
    </source>
</evidence>
<evidence type="ECO:0000313" key="2">
    <source>
        <dbReference type="EMBL" id="KAH7094363.1"/>
    </source>
</evidence>
<dbReference type="PANTHER" id="PTHR35394:SF5">
    <property type="entry name" value="DUF3176 DOMAIN-CONTAINING PROTEIN"/>
    <property type="match status" value="1"/>
</dbReference>
<proteinExistence type="predicted"/>
<reference evidence="2" key="1">
    <citation type="journal article" date="2021" name="Nat. Commun.">
        <title>Genetic determinants of endophytism in the Arabidopsis root mycobiome.</title>
        <authorList>
            <person name="Mesny F."/>
            <person name="Miyauchi S."/>
            <person name="Thiergart T."/>
            <person name="Pickel B."/>
            <person name="Atanasova L."/>
            <person name="Karlsson M."/>
            <person name="Huettel B."/>
            <person name="Barry K.W."/>
            <person name="Haridas S."/>
            <person name="Chen C."/>
            <person name="Bauer D."/>
            <person name="Andreopoulos W."/>
            <person name="Pangilinan J."/>
            <person name="LaButti K."/>
            <person name="Riley R."/>
            <person name="Lipzen A."/>
            <person name="Clum A."/>
            <person name="Drula E."/>
            <person name="Henrissat B."/>
            <person name="Kohler A."/>
            <person name="Grigoriev I.V."/>
            <person name="Martin F.M."/>
            <person name="Hacquard S."/>
        </authorList>
    </citation>
    <scope>NUCLEOTIDE SEQUENCE</scope>
    <source>
        <strain evidence="2">MPI-SDFR-AT-0120</strain>
    </source>
</reference>
<comment type="caution">
    <text evidence="2">The sequence shown here is derived from an EMBL/GenBank/DDBJ whole genome shotgun (WGS) entry which is preliminary data.</text>
</comment>
<protein>
    <submittedName>
        <fullName evidence="2">Uncharacterized protein</fullName>
    </submittedName>
</protein>
<dbReference type="PANTHER" id="PTHR35394">
    <property type="entry name" value="DUF3176 DOMAIN-CONTAINING PROTEIN"/>
    <property type="match status" value="1"/>
</dbReference>
<dbReference type="EMBL" id="JAGMVJ010000001">
    <property type="protein sequence ID" value="KAH7094363.1"/>
    <property type="molecule type" value="Genomic_DNA"/>
</dbReference>
<organism evidence="2 3">
    <name type="scientific">Paraphoma chrysanthemicola</name>
    <dbReference type="NCBI Taxonomy" id="798071"/>
    <lineage>
        <taxon>Eukaryota</taxon>
        <taxon>Fungi</taxon>
        <taxon>Dikarya</taxon>
        <taxon>Ascomycota</taxon>
        <taxon>Pezizomycotina</taxon>
        <taxon>Dothideomycetes</taxon>
        <taxon>Pleosporomycetidae</taxon>
        <taxon>Pleosporales</taxon>
        <taxon>Pleosporineae</taxon>
        <taxon>Phaeosphaeriaceae</taxon>
        <taxon>Paraphoma</taxon>
    </lineage>
</organism>
<name>A0A8K0RFH7_9PLEO</name>
<accession>A0A8K0RFH7</accession>
<keyword evidence="3" id="KW-1185">Reference proteome</keyword>
<feature type="transmembrane region" description="Helical" evidence="1">
    <location>
        <begin position="310"/>
        <end position="330"/>
    </location>
</feature>
<sequence length="394" mass="44254">MDNSNSDEFGEMKKEYRESVLSSVLSTDPSPSDIVGDCMSEACSWQPYTSLAVCASIEDISSRGVMYNNSQGYPNLRIAGANWQPPSQELSGTDIFWMAAPVGDPGNLTTARPTAITEIYVAYYPACNSTNQPRQGVGEEMTEPRRNASNWKVFKGTLSACVQTLNSTYNNSMTTTIIDTQRDLNWTRDLLTHYKGEEFHISQKELDQWAALFERTLKGAAMLCEGCDNYYKGQWVPVIVNEIIGPTPWKCDPSLGLDYGLKGFTRRLNNIAISLSNSMRTQTSDGVLPLSVVQGTAWTSEQYISVDFRWMSLPCGIYLIITSFLLATIWKSRRQDIPLWKSSPLVLLQAADQHNGLQSLRSVDKNAKKHDVQLKYTGENWYLRDVTEKQHMQG</sequence>
<gene>
    <name evidence="2" type="ORF">FB567DRAFT_556016</name>
</gene>
<keyword evidence="1" id="KW-0812">Transmembrane</keyword>
<keyword evidence="1" id="KW-0472">Membrane</keyword>
<dbReference type="AlphaFoldDB" id="A0A8K0RFH7"/>
<dbReference type="Proteomes" id="UP000813461">
    <property type="component" value="Unassembled WGS sequence"/>
</dbReference>